<reference evidence="1 2" key="1">
    <citation type="journal article" date="2012" name="Appl. Environ. Microbiol.">
        <title>High Diversity and Novel Species of Pseudomonas aeruginosa Bacteriophages.</title>
        <authorList>
            <person name="Sepulveda-Robles O."/>
            <person name="Kameyama L."/>
            <person name="Guarneros G."/>
        </authorList>
    </citation>
    <scope>NUCLEOTIDE SEQUENCE [LARGE SCALE GENOMIC DNA]</scope>
</reference>
<protein>
    <submittedName>
        <fullName evidence="1">Virion structural protein</fullName>
    </submittedName>
</protein>
<gene>
    <name evidence="1" type="ORF">PaMx73_36</name>
</gene>
<accession>A0A076FRC9</accession>
<dbReference type="EMBL" id="JQ067085">
    <property type="protein sequence ID" value="AII21866.1"/>
    <property type="molecule type" value="Genomic_DNA"/>
</dbReference>
<evidence type="ECO:0000313" key="1">
    <source>
        <dbReference type="EMBL" id="AII21866.1"/>
    </source>
</evidence>
<dbReference type="Proteomes" id="UP000006183">
    <property type="component" value="Segment"/>
</dbReference>
<name>A0A076FRC9_9CAUD</name>
<proteinExistence type="predicted"/>
<sequence length="132" mass="13787">MTALTTDRNTPLQDAEVIGVPVAANVQVFAGAIVVANATGFAVGGSTATGLTYLGRAEEYVDNRNGADGAKVVRVRRLNAFKWANDGSVTQAHLMKPAYIVDDQTVAATDGTETRSPAGRIIGVEPDGVWVE</sequence>
<evidence type="ECO:0000313" key="2">
    <source>
        <dbReference type="Proteomes" id="UP000006183"/>
    </source>
</evidence>
<organism evidence="1 2">
    <name type="scientific">Pseudomonas phage PaMx73</name>
    <dbReference type="NCBI Taxonomy" id="1175655"/>
    <lineage>
        <taxon>Viruses</taxon>
        <taxon>Duplodnaviria</taxon>
        <taxon>Heunggongvirae</taxon>
        <taxon>Uroviricota</taxon>
        <taxon>Caudoviricetes</taxon>
        <taxon>Casadabanvirus</taxon>
        <taxon>Casadabanvirus JBD26</taxon>
        <taxon>Casadabanvirus D3112</taxon>
    </lineage>
</organism>